<dbReference type="AlphaFoldDB" id="A0A8H3E1F0"/>
<evidence type="ECO:0000313" key="2">
    <source>
        <dbReference type="Proteomes" id="UP000663827"/>
    </source>
</evidence>
<evidence type="ECO:0008006" key="3">
    <source>
        <dbReference type="Google" id="ProtNLM"/>
    </source>
</evidence>
<dbReference type="PANTHER" id="PTHR43591">
    <property type="entry name" value="METHYLTRANSFERASE"/>
    <property type="match status" value="1"/>
</dbReference>
<dbReference type="EMBL" id="CAJNJQ010001388">
    <property type="protein sequence ID" value="CAE7136617.1"/>
    <property type="molecule type" value="Genomic_DNA"/>
</dbReference>
<dbReference type="Proteomes" id="UP000663827">
    <property type="component" value="Unassembled WGS sequence"/>
</dbReference>
<reference evidence="1" key="1">
    <citation type="submission" date="2021-01" db="EMBL/GenBank/DDBJ databases">
        <authorList>
            <person name="Kaushik A."/>
        </authorList>
    </citation>
    <scope>NUCLEOTIDE SEQUENCE</scope>
    <source>
        <strain evidence="1">AG5</strain>
    </source>
</reference>
<organism evidence="1 2">
    <name type="scientific">Rhizoctonia solani</name>
    <dbReference type="NCBI Taxonomy" id="456999"/>
    <lineage>
        <taxon>Eukaryota</taxon>
        <taxon>Fungi</taxon>
        <taxon>Dikarya</taxon>
        <taxon>Basidiomycota</taxon>
        <taxon>Agaricomycotina</taxon>
        <taxon>Agaricomycetes</taxon>
        <taxon>Cantharellales</taxon>
        <taxon>Ceratobasidiaceae</taxon>
        <taxon>Rhizoctonia</taxon>
    </lineage>
</organism>
<evidence type="ECO:0000313" key="1">
    <source>
        <dbReference type="EMBL" id="CAE7136617.1"/>
    </source>
</evidence>
<dbReference type="Gene3D" id="3.40.50.150">
    <property type="entry name" value="Vaccinia Virus protein VP39"/>
    <property type="match status" value="1"/>
</dbReference>
<accession>A0A8H3E1F0</accession>
<comment type="caution">
    <text evidence="1">The sequence shown here is derived from an EMBL/GenBank/DDBJ whole genome shotgun (WGS) entry which is preliminary data.</text>
</comment>
<dbReference type="InterPro" id="IPR029063">
    <property type="entry name" value="SAM-dependent_MTases_sf"/>
</dbReference>
<protein>
    <recommendedName>
        <fullName evidence="3">Methyltransferase type 11 domain-containing protein</fullName>
    </recommendedName>
</protein>
<dbReference type="CDD" id="cd02440">
    <property type="entry name" value="AdoMet_MTases"/>
    <property type="match status" value="1"/>
</dbReference>
<proteinExistence type="predicted"/>
<gene>
    <name evidence="1" type="ORF">RDB_LOCUS69425</name>
</gene>
<name>A0A8H3E1F0_9AGAM</name>
<sequence length="357" mass="40380">MATRIWDDETEAEVWMVQPRCSKDDLATDSSDTETTISSMETIESVELADYFCVRHGRAFPIYDDLPLALPADQGEIYRLKIQHMAIKKLVGDALDPMIEAQLAPSLDGRRKSVLDIRTQSGIWADEMAIKFPAVDIKSIDVAPTVPHYPRHNLHHEVYDIHTGILEQTATFDVVHARHSVNMVRDWTSLLKEMHRVLRPGGLLIFGELDPRLTLPGEHEPALHGPGHHSARFFEVYRAALAKGGVLIEATSKIDGWLRPDSGLWDTKSPSGFHHVVHRAWESPANGLWHPDPTMQEIGMLMAMNFCEFIVNAQPLFLSHGISQVDYDKWLEASRREIKDPMNSSVIRYHSVTAFKL</sequence>
<dbReference type="SUPFAM" id="SSF53335">
    <property type="entry name" value="S-adenosyl-L-methionine-dependent methyltransferases"/>
    <property type="match status" value="1"/>
</dbReference>
<dbReference type="Pfam" id="PF13489">
    <property type="entry name" value="Methyltransf_23"/>
    <property type="match status" value="1"/>
</dbReference>